<dbReference type="PANTHER" id="PTHR38248">
    <property type="entry name" value="FUNK1 6"/>
    <property type="match status" value="1"/>
</dbReference>
<dbReference type="AlphaFoldDB" id="A0A0B7K9M1"/>
<dbReference type="PANTHER" id="PTHR38248:SF2">
    <property type="entry name" value="FUNK1 11"/>
    <property type="match status" value="1"/>
</dbReference>
<gene>
    <name evidence="11" type="ORF">BN869_000007678_1</name>
</gene>
<dbReference type="PROSITE" id="PS00109">
    <property type="entry name" value="PROTEIN_KINASE_TYR"/>
    <property type="match status" value="1"/>
</dbReference>
<comment type="function">
    <text evidence="1">Component of the EKC/KEOPS complex that is required for the formation of a threonylcarbamoyl group on adenosine at position 37 (t(6)A37) in tRNAs that read codons beginning with adenine. The complex is probably involved in the transfer of the threonylcarbamoyl moiety of threonylcarbamoyl-AMP (TC-AMP) to the N6 group of A37. BUD32 has ATPase activity in the context of the EKC/KEOPS complex and likely plays a supporting role to the catalytic subunit KAE1. The EKC/KEOPS complex also promotes both telomere uncapping and telomere elongation. The complex is required for efficient recruitment of transcriptional coactivators.</text>
</comment>
<dbReference type="Pfam" id="PF17667">
    <property type="entry name" value="Pkinase_fungal"/>
    <property type="match status" value="1"/>
</dbReference>
<evidence type="ECO:0000256" key="3">
    <source>
        <dbReference type="ARBA" id="ARBA00012513"/>
    </source>
</evidence>
<reference evidence="11" key="1">
    <citation type="submission" date="2015-01" db="EMBL/GenBank/DDBJ databases">
        <authorList>
            <person name="Durling Mikael"/>
        </authorList>
    </citation>
    <scope>NUCLEOTIDE SEQUENCE</scope>
</reference>
<dbReference type="Gene3D" id="1.10.510.10">
    <property type="entry name" value="Transferase(Phosphotransferase) domain 1"/>
    <property type="match status" value="1"/>
</dbReference>
<dbReference type="GO" id="GO:0005524">
    <property type="term" value="F:ATP binding"/>
    <property type="evidence" value="ECO:0007669"/>
    <property type="project" value="InterPro"/>
</dbReference>
<evidence type="ECO:0000256" key="8">
    <source>
        <dbReference type="ARBA" id="ARBA00047899"/>
    </source>
</evidence>
<dbReference type="EMBL" id="CDPU01000024">
    <property type="protein sequence ID" value="CEO51620.1"/>
    <property type="molecule type" value="Genomic_DNA"/>
</dbReference>
<dbReference type="InterPro" id="IPR000719">
    <property type="entry name" value="Prot_kinase_dom"/>
</dbReference>
<feature type="domain" description="Protein kinase" evidence="10">
    <location>
        <begin position="244"/>
        <end position="545"/>
    </location>
</feature>
<proteinExistence type="predicted"/>
<name>A0A0B7K9M1_BIOOC</name>
<evidence type="ECO:0000259" key="10">
    <source>
        <dbReference type="PROSITE" id="PS50011"/>
    </source>
</evidence>
<sequence length="584" mass="66144">MAISNHTQAIDPGAIRRLDGLSDTDTEDILDDIYARIHVDVDGFLDKYFLSPSSASAPPPTASAFLNWLATHLADDANGGRWKLSLPPKATVDNAAGADLVLLRPTEPDAAAQSQWARVGVIGQFSRDNGPAEYEEGFLRFCNQARDVFANQPTRFFMHGFYICGQTMELWVFDRSGMYSSSAIDIQSEFTQFLSVIDHYALLDDEELGIAQVLKADKIGHFVETHGSHAEGLERLYLEHKPIARSENLFGPGTTAYRAKLPKSDRWSHVVKFKWRTKNDGKEEDILQVIKEKNVWGVTSIDYYEYITRTSYLRGGLQYSSYRRFVPDLGKKEELVKTWDSSEQDIYDYTEESGKPFEDLILTCVVTSPVARSLRSFKSRTELLEALRDAIRAHRSLLTDARIIHQDISTGNILITDAPRDKEPRGILIDLDVATQLDSGRSNAREITGTPPFMAIDVLKGRRHTYRHDLESFFYVFVWLLISNGNDDPPDSSRLQSWVGESFDDLAEQKLKDMRQKDFASIIAEFPPEFESLRGSAEEIRQILFKSRDGSSLWTGTDGSSEAMQDMYRRIIDVFDRAITSNRL</sequence>
<evidence type="ECO:0000256" key="9">
    <source>
        <dbReference type="ARBA" id="ARBA00048679"/>
    </source>
</evidence>
<evidence type="ECO:0000313" key="11">
    <source>
        <dbReference type="EMBL" id="CEO51620.1"/>
    </source>
</evidence>
<dbReference type="InterPro" id="IPR011009">
    <property type="entry name" value="Kinase-like_dom_sf"/>
</dbReference>
<evidence type="ECO:0000256" key="5">
    <source>
        <dbReference type="ARBA" id="ARBA00019973"/>
    </source>
</evidence>
<dbReference type="InterPro" id="IPR008266">
    <property type="entry name" value="Tyr_kinase_AS"/>
</dbReference>
<evidence type="ECO:0000256" key="1">
    <source>
        <dbReference type="ARBA" id="ARBA00003747"/>
    </source>
</evidence>
<evidence type="ECO:0000256" key="2">
    <source>
        <dbReference type="ARBA" id="ARBA00011534"/>
    </source>
</evidence>
<comment type="catalytic activity">
    <reaction evidence="8">
        <text>L-threonyl-[protein] + ATP = O-phospho-L-threonyl-[protein] + ADP + H(+)</text>
        <dbReference type="Rhea" id="RHEA:46608"/>
        <dbReference type="Rhea" id="RHEA-COMP:11060"/>
        <dbReference type="Rhea" id="RHEA-COMP:11605"/>
        <dbReference type="ChEBI" id="CHEBI:15378"/>
        <dbReference type="ChEBI" id="CHEBI:30013"/>
        <dbReference type="ChEBI" id="CHEBI:30616"/>
        <dbReference type="ChEBI" id="CHEBI:61977"/>
        <dbReference type="ChEBI" id="CHEBI:456216"/>
        <dbReference type="EC" id="2.7.11.1"/>
    </reaction>
</comment>
<comment type="catalytic activity">
    <reaction evidence="9">
        <text>L-seryl-[protein] + ATP = O-phospho-L-seryl-[protein] + ADP + H(+)</text>
        <dbReference type="Rhea" id="RHEA:17989"/>
        <dbReference type="Rhea" id="RHEA-COMP:9863"/>
        <dbReference type="Rhea" id="RHEA-COMP:11604"/>
        <dbReference type="ChEBI" id="CHEBI:15378"/>
        <dbReference type="ChEBI" id="CHEBI:29999"/>
        <dbReference type="ChEBI" id="CHEBI:30616"/>
        <dbReference type="ChEBI" id="CHEBI:83421"/>
        <dbReference type="ChEBI" id="CHEBI:456216"/>
        <dbReference type="EC" id="2.7.11.1"/>
    </reaction>
</comment>
<evidence type="ECO:0000256" key="6">
    <source>
        <dbReference type="ARBA" id="ARBA00030980"/>
    </source>
</evidence>
<dbReference type="EC" id="2.7.11.1" evidence="3"/>
<organism evidence="11">
    <name type="scientific">Bionectria ochroleuca</name>
    <name type="common">Gliocladium roseum</name>
    <dbReference type="NCBI Taxonomy" id="29856"/>
    <lineage>
        <taxon>Eukaryota</taxon>
        <taxon>Fungi</taxon>
        <taxon>Dikarya</taxon>
        <taxon>Ascomycota</taxon>
        <taxon>Pezizomycotina</taxon>
        <taxon>Sordariomycetes</taxon>
        <taxon>Hypocreomycetidae</taxon>
        <taxon>Hypocreales</taxon>
        <taxon>Bionectriaceae</taxon>
        <taxon>Clonostachys</taxon>
    </lineage>
</organism>
<evidence type="ECO:0000256" key="4">
    <source>
        <dbReference type="ARBA" id="ARBA00013948"/>
    </source>
</evidence>
<accession>A0A0B7K9M1</accession>
<dbReference type="GO" id="GO:0004674">
    <property type="term" value="F:protein serine/threonine kinase activity"/>
    <property type="evidence" value="ECO:0007669"/>
    <property type="project" value="UniProtKB-EC"/>
</dbReference>
<dbReference type="SUPFAM" id="SSF56112">
    <property type="entry name" value="Protein kinase-like (PK-like)"/>
    <property type="match status" value="1"/>
</dbReference>
<evidence type="ECO:0000256" key="7">
    <source>
        <dbReference type="ARBA" id="ARBA00033194"/>
    </source>
</evidence>
<comment type="subunit">
    <text evidence="2">Component of the EKC/KEOPS complex composed of at least BUD32, CGI121, GON7, KAE1 and PCC1; the whole complex dimerizes.</text>
</comment>
<dbReference type="InterPro" id="IPR040976">
    <property type="entry name" value="Pkinase_fungal"/>
</dbReference>
<dbReference type="PROSITE" id="PS50011">
    <property type="entry name" value="PROTEIN_KINASE_DOM"/>
    <property type="match status" value="1"/>
</dbReference>
<protein>
    <recommendedName>
        <fullName evidence="5">EKC/KEOPS complex subunit BUD32</fullName>
        <ecNumber evidence="3">2.7.11.1</ecNumber>
    </recommendedName>
    <alternativeName>
        <fullName evidence="6 7">Atypical Serine/threonine protein kinase BUD32</fullName>
    </alternativeName>
    <alternativeName>
        <fullName evidence="4">EKC/KEOPS complex subunit bud32</fullName>
    </alternativeName>
</protein>